<dbReference type="PANTHER" id="PTHR33884:SF3">
    <property type="entry name" value="UPF0410 PROTEIN YMGE"/>
    <property type="match status" value="1"/>
</dbReference>
<proteinExistence type="inferred from homology"/>
<evidence type="ECO:0000313" key="9">
    <source>
        <dbReference type="Proteomes" id="UP000067626"/>
    </source>
</evidence>
<evidence type="ECO:0000256" key="7">
    <source>
        <dbReference type="SAM" id="Phobius"/>
    </source>
</evidence>
<feature type="transmembrane region" description="Helical" evidence="7">
    <location>
        <begin position="99"/>
        <end position="116"/>
    </location>
</feature>
<evidence type="ECO:0000256" key="3">
    <source>
        <dbReference type="ARBA" id="ARBA00022475"/>
    </source>
</evidence>
<reference evidence="8 9" key="1">
    <citation type="submission" date="2015-07" db="EMBL/GenBank/DDBJ databases">
        <title>Genome analysis of myxobacterium Chondromyces crocatus Cm c5 reveals a high potential for natural compound synthesis and the genetic basis for the loss of fruiting body formation.</title>
        <authorList>
            <person name="Zaburannyi N."/>
            <person name="Bunk B."/>
            <person name="Maier J."/>
            <person name="Overmann J."/>
            <person name="Mueller R."/>
        </authorList>
    </citation>
    <scope>NUCLEOTIDE SEQUENCE [LARGE SCALE GENOMIC DNA]</scope>
    <source>
        <strain evidence="8 9">Cm c5</strain>
    </source>
</reference>
<keyword evidence="5 7" id="KW-1133">Transmembrane helix</keyword>
<protein>
    <recommendedName>
        <fullName evidence="10">Transglycosylase</fullName>
    </recommendedName>
</protein>
<sequence>MGGGFRTTDVNKDRGVRWHMRCKVLSTEDIMTLVGLLLLILVGALCGAIAQMIVGFSAGGFLGSVVVGFLGALIGTSLARWVGLPSLLGVTIDGYTVEVFWAILGAIVLLAVLAMTRRAAYRTRL</sequence>
<keyword evidence="3" id="KW-1003">Cell membrane</keyword>
<dbReference type="InterPro" id="IPR007341">
    <property type="entry name" value="Transgly_assoc"/>
</dbReference>
<evidence type="ECO:0000313" key="8">
    <source>
        <dbReference type="EMBL" id="AKT36858.1"/>
    </source>
</evidence>
<evidence type="ECO:0000256" key="2">
    <source>
        <dbReference type="ARBA" id="ARBA00011006"/>
    </source>
</evidence>
<dbReference type="GO" id="GO:0005886">
    <property type="term" value="C:plasma membrane"/>
    <property type="evidence" value="ECO:0007669"/>
    <property type="project" value="UniProtKB-SubCell"/>
</dbReference>
<evidence type="ECO:0000256" key="5">
    <source>
        <dbReference type="ARBA" id="ARBA00022989"/>
    </source>
</evidence>
<dbReference type="EMBL" id="CP012159">
    <property type="protein sequence ID" value="AKT36858.1"/>
    <property type="molecule type" value="Genomic_DNA"/>
</dbReference>
<comment type="subcellular location">
    <subcellularLocation>
        <location evidence="1">Cell membrane</location>
        <topology evidence="1">Multi-pass membrane protein</topology>
    </subcellularLocation>
</comment>
<comment type="similarity">
    <text evidence="2">Belongs to the UPF0410 family.</text>
</comment>
<feature type="transmembrane region" description="Helical" evidence="7">
    <location>
        <begin position="30"/>
        <end position="54"/>
    </location>
</feature>
<evidence type="ECO:0008006" key="10">
    <source>
        <dbReference type="Google" id="ProtNLM"/>
    </source>
</evidence>
<dbReference type="AlphaFoldDB" id="A0A0K1E8E6"/>
<dbReference type="Proteomes" id="UP000067626">
    <property type="component" value="Chromosome"/>
</dbReference>
<keyword evidence="6 7" id="KW-0472">Membrane</keyword>
<dbReference type="KEGG" id="ccro:CMC5_009790"/>
<feature type="transmembrane region" description="Helical" evidence="7">
    <location>
        <begin position="61"/>
        <end position="79"/>
    </location>
</feature>
<dbReference type="STRING" id="52.CMC5_009790"/>
<gene>
    <name evidence="8" type="ORF">CMC5_009790</name>
</gene>
<accession>A0A0K1E8E6</accession>
<name>A0A0K1E8E6_CHOCO</name>
<keyword evidence="9" id="KW-1185">Reference proteome</keyword>
<keyword evidence="4 7" id="KW-0812">Transmembrane</keyword>
<evidence type="ECO:0000256" key="4">
    <source>
        <dbReference type="ARBA" id="ARBA00022692"/>
    </source>
</evidence>
<evidence type="ECO:0000256" key="1">
    <source>
        <dbReference type="ARBA" id="ARBA00004651"/>
    </source>
</evidence>
<evidence type="ECO:0000256" key="6">
    <source>
        <dbReference type="ARBA" id="ARBA00023136"/>
    </source>
</evidence>
<dbReference type="PANTHER" id="PTHR33884">
    <property type="entry name" value="UPF0410 PROTEIN YMGE"/>
    <property type="match status" value="1"/>
</dbReference>
<organism evidence="8 9">
    <name type="scientific">Chondromyces crocatus</name>
    <dbReference type="NCBI Taxonomy" id="52"/>
    <lineage>
        <taxon>Bacteria</taxon>
        <taxon>Pseudomonadati</taxon>
        <taxon>Myxococcota</taxon>
        <taxon>Polyangia</taxon>
        <taxon>Polyangiales</taxon>
        <taxon>Polyangiaceae</taxon>
        <taxon>Chondromyces</taxon>
    </lineage>
</organism>